<proteinExistence type="predicted"/>
<sequence length="157" mass="18362">MRKRVFLIVLLLVSVSIGYYGVKALTSNSQNKSLDSKQVVENYFKYRNEKNKKEILKTLTKWHDAPNVVWGFENLDNIKIVDIKEENSKDVRNGYLQNGRGSVNNTTENNLKVYKVKYEVKYLKDGVGPQDSGVYDWWFFVIRENENSPWLIDDMGE</sequence>
<dbReference type="RefSeq" id="WP_202767246.1">
    <property type="nucleotide sequence ID" value="NZ_JAESWA010000022.1"/>
</dbReference>
<dbReference type="InterPro" id="IPR032256">
    <property type="entry name" value="DUF4829"/>
</dbReference>
<accession>A0A937FGZ9</accession>
<evidence type="ECO:0000313" key="3">
    <source>
        <dbReference type="Proteomes" id="UP000623681"/>
    </source>
</evidence>
<dbReference type="Proteomes" id="UP000623681">
    <property type="component" value="Unassembled WGS sequence"/>
</dbReference>
<organism evidence="2 3">
    <name type="scientific">Clostridium paridis</name>
    <dbReference type="NCBI Taxonomy" id="2803863"/>
    <lineage>
        <taxon>Bacteria</taxon>
        <taxon>Bacillati</taxon>
        <taxon>Bacillota</taxon>
        <taxon>Clostridia</taxon>
        <taxon>Eubacteriales</taxon>
        <taxon>Clostridiaceae</taxon>
        <taxon>Clostridium</taxon>
    </lineage>
</organism>
<protein>
    <submittedName>
        <fullName evidence="2">DUF4829 domain-containing protein</fullName>
    </submittedName>
</protein>
<dbReference type="EMBL" id="JAESWA010000022">
    <property type="protein sequence ID" value="MBL4931863.1"/>
    <property type="molecule type" value="Genomic_DNA"/>
</dbReference>
<evidence type="ECO:0000259" key="1">
    <source>
        <dbReference type="Pfam" id="PF16111"/>
    </source>
</evidence>
<reference evidence="2" key="1">
    <citation type="submission" date="2021-01" db="EMBL/GenBank/DDBJ databases">
        <title>Genome public.</title>
        <authorList>
            <person name="Liu C."/>
            <person name="Sun Q."/>
        </authorList>
    </citation>
    <scope>NUCLEOTIDE SEQUENCE</scope>
    <source>
        <strain evidence="2">YIM B02565</strain>
    </source>
</reference>
<dbReference type="Pfam" id="PF16111">
    <property type="entry name" value="DUF4829"/>
    <property type="match status" value="1"/>
</dbReference>
<keyword evidence="3" id="KW-1185">Reference proteome</keyword>
<feature type="domain" description="DUF4829" evidence="1">
    <location>
        <begin position="37"/>
        <end position="156"/>
    </location>
</feature>
<name>A0A937FGZ9_9CLOT</name>
<evidence type="ECO:0000313" key="2">
    <source>
        <dbReference type="EMBL" id="MBL4931863.1"/>
    </source>
</evidence>
<comment type="caution">
    <text evidence="2">The sequence shown here is derived from an EMBL/GenBank/DDBJ whole genome shotgun (WGS) entry which is preliminary data.</text>
</comment>
<gene>
    <name evidence="2" type="ORF">JK634_08605</name>
</gene>
<dbReference type="AlphaFoldDB" id="A0A937FGZ9"/>